<dbReference type="EMBL" id="RJTL01000010">
    <property type="protein sequence ID" value="RNM08433.1"/>
    <property type="molecule type" value="Genomic_DNA"/>
</dbReference>
<reference evidence="2 3" key="1">
    <citation type="submission" date="2018-10" db="EMBL/GenBank/DDBJ databases">
        <title>Draft Genome Sequence of Ralstonia pseudosolanacearum (R. solanacearum phylotype I) Strain Tg03 Isolated from Luffa cylindrica in China.</title>
        <authorList>
            <person name="Yuan G.-Q."/>
            <person name="Li Q.-Q."/>
            <person name="Zhang Y.-W."/>
        </authorList>
    </citation>
    <scope>NUCLEOTIDE SEQUENCE [LARGE SCALE GENOMIC DNA]</scope>
    <source>
        <strain evidence="2 3">Tg03</strain>
    </source>
</reference>
<accession>A0A454TUD4</accession>
<feature type="transmembrane region" description="Helical" evidence="1">
    <location>
        <begin position="114"/>
        <end position="136"/>
    </location>
</feature>
<sequence>MLARRGHKLATDEPLLLLLKLVDREELIRQLPQDRNRVKRILMEQGYRIADDDPLFLVLDLLQIQYWSLVSSIQLKQRKASRKNGAITSALSAAVGLAGLIAGIWLSYGRVEPTYVGVGATSFALAGLAIGCGWLISKRGVPDGA</sequence>
<proteinExistence type="predicted"/>
<dbReference type="AlphaFoldDB" id="A0A454TUD4"/>
<evidence type="ECO:0000313" key="2">
    <source>
        <dbReference type="EMBL" id="RNM08433.1"/>
    </source>
</evidence>
<protein>
    <submittedName>
        <fullName evidence="2">Uncharacterized protein</fullName>
    </submittedName>
</protein>
<evidence type="ECO:0000313" key="3">
    <source>
        <dbReference type="Proteomes" id="UP000271222"/>
    </source>
</evidence>
<organism evidence="2 3">
    <name type="scientific">Ralstonia pseudosolanacearum</name>
    <dbReference type="NCBI Taxonomy" id="1310165"/>
    <lineage>
        <taxon>Bacteria</taxon>
        <taxon>Pseudomonadati</taxon>
        <taxon>Pseudomonadota</taxon>
        <taxon>Betaproteobacteria</taxon>
        <taxon>Burkholderiales</taxon>
        <taxon>Burkholderiaceae</taxon>
        <taxon>Ralstonia</taxon>
        <taxon>Ralstonia solanacearum species complex</taxon>
    </lineage>
</organism>
<evidence type="ECO:0000256" key="1">
    <source>
        <dbReference type="SAM" id="Phobius"/>
    </source>
</evidence>
<comment type="caution">
    <text evidence="2">The sequence shown here is derived from an EMBL/GenBank/DDBJ whole genome shotgun (WGS) entry which is preliminary data.</text>
</comment>
<name>A0A454TUD4_9RALS</name>
<gene>
    <name evidence="2" type="ORF">EGA29_08150</name>
</gene>
<keyword evidence="1" id="KW-0812">Transmembrane</keyword>
<feature type="transmembrane region" description="Helical" evidence="1">
    <location>
        <begin position="86"/>
        <end position="108"/>
    </location>
</feature>
<keyword evidence="1" id="KW-1133">Transmembrane helix</keyword>
<dbReference type="Proteomes" id="UP000271222">
    <property type="component" value="Unassembled WGS sequence"/>
</dbReference>
<keyword evidence="1" id="KW-0472">Membrane</keyword>